<accession>A0A9P1GQ34</accession>
<protein>
    <submittedName>
        <fullName evidence="2">Uncharacterized protein</fullName>
    </submittedName>
</protein>
<organism evidence="2">
    <name type="scientific">Cladocopium goreaui</name>
    <dbReference type="NCBI Taxonomy" id="2562237"/>
    <lineage>
        <taxon>Eukaryota</taxon>
        <taxon>Sar</taxon>
        <taxon>Alveolata</taxon>
        <taxon>Dinophyceae</taxon>
        <taxon>Suessiales</taxon>
        <taxon>Symbiodiniaceae</taxon>
        <taxon>Cladocopium</taxon>
    </lineage>
</organism>
<name>A0A9P1GQ34_9DINO</name>
<proteinExistence type="predicted"/>
<reference evidence="3 4" key="2">
    <citation type="submission" date="2024-05" db="EMBL/GenBank/DDBJ databases">
        <authorList>
            <person name="Chen Y."/>
            <person name="Shah S."/>
            <person name="Dougan E. K."/>
            <person name="Thang M."/>
            <person name="Chan C."/>
        </authorList>
    </citation>
    <scope>NUCLEOTIDE SEQUENCE [LARGE SCALE GENOMIC DNA]</scope>
</reference>
<dbReference type="EMBL" id="CAMXCT020006715">
    <property type="protein sequence ID" value="CAL1172181.1"/>
    <property type="molecule type" value="Genomic_DNA"/>
</dbReference>
<gene>
    <name evidence="2" type="ORF">C1SCF055_LOCUS43345</name>
</gene>
<reference evidence="2" key="1">
    <citation type="submission" date="2022-10" db="EMBL/GenBank/DDBJ databases">
        <authorList>
            <person name="Chen Y."/>
            <person name="Dougan E. K."/>
            <person name="Chan C."/>
            <person name="Rhodes N."/>
            <person name="Thang M."/>
        </authorList>
    </citation>
    <scope>NUCLEOTIDE SEQUENCE</scope>
</reference>
<comment type="caution">
    <text evidence="2">The sequence shown here is derived from an EMBL/GenBank/DDBJ whole genome shotgun (WGS) entry which is preliminary data.</text>
</comment>
<dbReference type="EMBL" id="CAMXCT010006715">
    <property type="protein sequence ID" value="CAI4018806.1"/>
    <property type="molecule type" value="Genomic_DNA"/>
</dbReference>
<keyword evidence="4" id="KW-1185">Reference proteome</keyword>
<dbReference type="EMBL" id="CAMXCT030006715">
    <property type="protein sequence ID" value="CAL4806118.1"/>
    <property type="molecule type" value="Genomic_DNA"/>
</dbReference>
<dbReference type="Proteomes" id="UP001152797">
    <property type="component" value="Unassembled WGS sequence"/>
</dbReference>
<evidence type="ECO:0000256" key="1">
    <source>
        <dbReference type="SAM" id="MobiDB-lite"/>
    </source>
</evidence>
<feature type="region of interest" description="Disordered" evidence="1">
    <location>
        <begin position="105"/>
        <end position="124"/>
    </location>
</feature>
<sequence>MALVEREIDGIVEEVEDTWGDMERMEPDALRIFETIGRICAAFNTVASCFAFIRHQSSRRPAATQPTHQVPGPPALPALLLQAADGTVMAVQAVPLHFAPGVMPHPSPQLPRPVPGLTQTYSVS</sequence>
<evidence type="ECO:0000313" key="3">
    <source>
        <dbReference type="EMBL" id="CAL4806118.1"/>
    </source>
</evidence>
<evidence type="ECO:0000313" key="4">
    <source>
        <dbReference type="Proteomes" id="UP001152797"/>
    </source>
</evidence>
<evidence type="ECO:0000313" key="2">
    <source>
        <dbReference type="EMBL" id="CAI4018806.1"/>
    </source>
</evidence>
<feature type="compositionally biased region" description="Pro residues" evidence="1">
    <location>
        <begin position="105"/>
        <end position="114"/>
    </location>
</feature>
<dbReference type="AlphaFoldDB" id="A0A9P1GQ34"/>